<dbReference type="CDD" id="cd06662">
    <property type="entry name" value="SURF1"/>
    <property type="match status" value="1"/>
</dbReference>
<feature type="transmembrane region" description="Helical" evidence="6">
    <location>
        <begin position="228"/>
        <end position="249"/>
    </location>
</feature>
<dbReference type="EMBL" id="JBHLTM010000085">
    <property type="protein sequence ID" value="MFC0687378.1"/>
    <property type="molecule type" value="Genomic_DNA"/>
</dbReference>
<dbReference type="RefSeq" id="WP_267219900.1">
    <property type="nucleotide sequence ID" value="NZ_JAPCWC010000005.1"/>
</dbReference>
<evidence type="ECO:0000256" key="3">
    <source>
        <dbReference type="ARBA" id="ARBA00022692"/>
    </source>
</evidence>
<dbReference type="PROSITE" id="PS50895">
    <property type="entry name" value="SURF1"/>
    <property type="match status" value="1"/>
</dbReference>
<evidence type="ECO:0000256" key="6">
    <source>
        <dbReference type="RuleBase" id="RU363076"/>
    </source>
</evidence>
<evidence type="ECO:0000256" key="5">
    <source>
        <dbReference type="ARBA" id="ARBA00023136"/>
    </source>
</evidence>
<accession>A0ABV6SDN9</accession>
<comment type="subcellular location">
    <subcellularLocation>
        <location evidence="6">Cell membrane</location>
        <topology evidence="6">Multi-pass membrane protein</topology>
    </subcellularLocation>
    <subcellularLocation>
        <location evidence="1">Membrane</location>
    </subcellularLocation>
</comment>
<evidence type="ECO:0000256" key="2">
    <source>
        <dbReference type="ARBA" id="ARBA00007165"/>
    </source>
</evidence>
<comment type="caution">
    <text evidence="8">The sequence shown here is derived from an EMBL/GenBank/DDBJ whole genome shotgun (WGS) entry which is preliminary data.</text>
</comment>
<evidence type="ECO:0000256" key="4">
    <source>
        <dbReference type="ARBA" id="ARBA00022989"/>
    </source>
</evidence>
<keyword evidence="4 6" id="KW-1133">Transmembrane helix</keyword>
<keyword evidence="9" id="KW-1185">Reference proteome</keyword>
<reference evidence="8 9" key="1">
    <citation type="submission" date="2024-09" db="EMBL/GenBank/DDBJ databases">
        <authorList>
            <person name="Sun Q."/>
            <person name="Mori K."/>
        </authorList>
    </citation>
    <scope>NUCLEOTIDE SEQUENCE [LARGE SCALE GENOMIC DNA]</scope>
    <source>
        <strain evidence="8 9">CICC 11035S</strain>
    </source>
</reference>
<comment type="caution">
    <text evidence="6">Lacks conserved residue(s) required for the propagation of feature annotation.</text>
</comment>
<dbReference type="InterPro" id="IPR002994">
    <property type="entry name" value="Surf1/Shy1"/>
</dbReference>
<evidence type="ECO:0000313" key="9">
    <source>
        <dbReference type="Proteomes" id="UP001589858"/>
    </source>
</evidence>
<dbReference type="PANTHER" id="PTHR23427:SF2">
    <property type="entry name" value="SURFEIT LOCUS PROTEIN 1"/>
    <property type="match status" value="1"/>
</dbReference>
<protein>
    <recommendedName>
        <fullName evidence="6">SURF1-like protein</fullName>
    </recommendedName>
</protein>
<evidence type="ECO:0000256" key="7">
    <source>
        <dbReference type="SAM" id="MobiDB-lite"/>
    </source>
</evidence>
<dbReference type="PANTHER" id="PTHR23427">
    <property type="entry name" value="SURFEIT LOCUS PROTEIN"/>
    <property type="match status" value="1"/>
</dbReference>
<dbReference type="Pfam" id="PF02104">
    <property type="entry name" value="SURF1"/>
    <property type="match status" value="1"/>
</dbReference>
<proteinExistence type="inferred from homology"/>
<keyword evidence="5 6" id="KW-0472">Membrane</keyword>
<keyword evidence="6" id="KW-1003">Cell membrane</keyword>
<keyword evidence="3 6" id="KW-0812">Transmembrane</keyword>
<sequence>MHTVIETNEARRPWGLAAFLVLALAAFVALGIWQVQRLQWKHALIARVDARVHAEPIPLPADDRLARVKGSDLDYLRVSLQGSYEGSATVLVRAATDLGTGYWTMTPLKLEDGRQVWVNRGFVPAGTGASAAAASTPAGAVRVVGLLRSDEPKGSLLQSNQPQDDRWYSRDTTAMAAARGIGRVVPAFVDAQAEQARRPAGPKPAGPKPGAPAPVPGLTQIHFPDNHLSYALTWFALAAMSAMALVFVWRRRRWNG</sequence>
<dbReference type="InterPro" id="IPR045214">
    <property type="entry name" value="Surf1/Surf4"/>
</dbReference>
<evidence type="ECO:0000256" key="1">
    <source>
        <dbReference type="ARBA" id="ARBA00004370"/>
    </source>
</evidence>
<gene>
    <name evidence="8" type="ORF">ACFFF8_22575</name>
</gene>
<comment type="similarity">
    <text evidence="2 6">Belongs to the SURF1 family.</text>
</comment>
<feature type="compositionally biased region" description="Pro residues" evidence="7">
    <location>
        <begin position="201"/>
        <end position="215"/>
    </location>
</feature>
<feature type="region of interest" description="Disordered" evidence="7">
    <location>
        <begin position="193"/>
        <end position="218"/>
    </location>
</feature>
<organism evidence="8 9">
    <name type="scientific">Novosphingobium clariflavum</name>
    <dbReference type="NCBI Taxonomy" id="2029884"/>
    <lineage>
        <taxon>Bacteria</taxon>
        <taxon>Pseudomonadati</taxon>
        <taxon>Pseudomonadota</taxon>
        <taxon>Alphaproteobacteria</taxon>
        <taxon>Sphingomonadales</taxon>
        <taxon>Sphingomonadaceae</taxon>
        <taxon>Novosphingobium</taxon>
    </lineage>
</organism>
<name>A0ABV6SDN9_9SPHN</name>
<dbReference type="Proteomes" id="UP001589858">
    <property type="component" value="Unassembled WGS sequence"/>
</dbReference>
<evidence type="ECO:0000313" key="8">
    <source>
        <dbReference type="EMBL" id="MFC0687378.1"/>
    </source>
</evidence>